<evidence type="ECO:0000256" key="12">
    <source>
        <dbReference type="RuleBase" id="RU003661"/>
    </source>
</evidence>
<dbReference type="GO" id="GO:0045259">
    <property type="term" value="C:proton-transporting ATP synthase complex"/>
    <property type="evidence" value="ECO:0007669"/>
    <property type="project" value="UniProtKB-KW"/>
</dbReference>
<comment type="similarity">
    <text evidence="2 12">Belongs to the ATPase protein 8 family.</text>
</comment>
<keyword evidence="11 13" id="KW-0472">Membrane</keyword>
<dbReference type="EMBL" id="MG193444">
    <property type="protein sequence ID" value="AXS65833.1"/>
    <property type="molecule type" value="Genomic_DNA"/>
</dbReference>
<keyword evidence="10 12" id="KW-0496">Mitochondrion</keyword>
<evidence type="ECO:0000256" key="9">
    <source>
        <dbReference type="ARBA" id="ARBA00023065"/>
    </source>
</evidence>
<accession>A0A346RID6</accession>
<geneLocation type="mitochondrion" evidence="14"/>
<organism evidence="14">
    <name type="scientific">Curculionoidea sp. 29 KM-2017</name>
    <dbReference type="NCBI Taxonomy" id="2219413"/>
    <lineage>
        <taxon>Eukaryota</taxon>
        <taxon>Metazoa</taxon>
        <taxon>Ecdysozoa</taxon>
        <taxon>Arthropoda</taxon>
        <taxon>Hexapoda</taxon>
        <taxon>Insecta</taxon>
        <taxon>Pterygota</taxon>
        <taxon>Neoptera</taxon>
        <taxon>Endopterygota</taxon>
        <taxon>Coleoptera</taxon>
        <taxon>Polyphaga</taxon>
        <taxon>Cucujiformia</taxon>
    </lineage>
</organism>
<comment type="subunit">
    <text evidence="3">F-type ATPases have 2 components, CF(1) - the catalytic core - and CF(0) - the membrane proton channel.</text>
</comment>
<keyword evidence="8 13" id="KW-1133">Transmembrane helix</keyword>
<sequence>MPQMAPMNWLMLFIYFLILLMLLTSMNYYFYLYYPKKFINMKKNIITNWKW</sequence>
<evidence type="ECO:0000256" key="3">
    <source>
        <dbReference type="ARBA" id="ARBA00011291"/>
    </source>
</evidence>
<evidence type="ECO:0000313" key="14">
    <source>
        <dbReference type="EMBL" id="AXS65833.1"/>
    </source>
</evidence>
<evidence type="ECO:0000256" key="1">
    <source>
        <dbReference type="ARBA" id="ARBA00004304"/>
    </source>
</evidence>
<evidence type="ECO:0000256" key="5">
    <source>
        <dbReference type="ARBA" id="ARBA00022547"/>
    </source>
</evidence>
<gene>
    <name evidence="14" type="primary">atp8</name>
</gene>
<dbReference type="Pfam" id="PF00895">
    <property type="entry name" value="ATP-synt_8"/>
    <property type="match status" value="1"/>
</dbReference>
<name>A0A346RID6_9CUCU</name>
<evidence type="ECO:0000256" key="2">
    <source>
        <dbReference type="ARBA" id="ARBA00008892"/>
    </source>
</evidence>
<evidence type="ECO:0000256" key="13">
    <source>
        <dbReference type="SAM" id="Phobius"/>
    </source>
</evidence>
<dbReference type="GO" id="GO:0031966">
    <property type="term" value="C:mitochondrial membrane"/>
    <property type="evidence" value="ECO:0007669"/>
    <property type="project" value="UniProtKB-SubCell"/>
</dbReference>
<proteinExistence type="inferred from homology"/>
<keyword evidence="5 12" id="KW-0138">CF(0)</keyword>
<evidence type="ECO:0000256" key="11">
    <source>
        <dbReference type="ARBA" id="ARBA00023136"/>
    </source>
</evidence>
<evidence type="ECO:0000256" key="4">
    <source>
        <dbReference type="ARBA" id="ARBA00022448"/>
    </source>
</evidence>
<keyword evidence="9 12" id="KW-0406">Ion transport</keyword>
<evidence type="ECO:0000256" key="7">
    <source>
        <dbReference type="ARBA" id="ARBA00022781"/>
    </source>
</evidence>
<keyword evidence="6 12" id="KW-0812">Transmembrane</keyword>
<keyword evidence="7 12" id="KW-0375">Hydrogen ion transport</keyword>
<evidence type="ECO:0000256" key="8">
    <source>
        <dbReference type="ARBA" id="ARBA00022989"/>
    </source>
</evidence>
<evidence type="ECO:0000256" key="6">
    <source>
        <dbReference type="ARBA" id="ARBA00022692"/>
    </source>
</evidence>
<dbReference type="InterPro" id="IPR001421">
    <property type="entry name" value="ATP8_metazoa"/>
</dbReference>
<evidence type="ECO:0000256" key="10">
    <source>
        <dbReference type="ARBA" id="ARBA00023128"/>
    </source>
</evidence>
<feature type="transmembrane region" description="Helical" evidence="13">
    <location>
        <begin position="12"/>
        <end position="34"/>
    </location>
</feature>
<keyword evidence="4 12" id="KW-0813">Transport</keyword>
<dbReference type="GO" id="GO:0015986">
    <property type="term" value="P:proton motive force-driven ATP synthesis"/>
    <property type="evidence" value="ECO:0007669"/>
    <property type="project" value="InterPro"/>
</dbReference>
<protein>
    <recommendedName>
        <fullName evidence="12">ATP synthase complex subunit 8</fullName>
    </recommendedName>
</protein>
<reference evidence="14" key="1">
    <citation type="journal article" date="2018" name="J. ISSAAS">
        <title>The contribution of mitochondrial metagenomics to large-scale data mining and phylogenetic analysis of Coleoptera.</title>
        <authorList>
            <person name="Miller K."/>
            <person name="Linard B."/>
            <person name="Motyka M."/>
            <person name="Bocek M."/>
            <person name="Vogler A.P."/>
        </authorList>
    </citation>
    <scope>NUCLEOTIDE SEQUENCE</scope>
</reference>
<dbReference type="GO" id="GO:0015078">
    <property type="term" value="F:proton transmembrane transporter activity"/>
    <property type="evidence" value="ECO:0007669"/>
    <property type="project" value="InterPro"/>
</dbReference>
<dbReference type="AlphaFoldDB" id="A0A346RID6"/>
<comment type="subcellular location">
    <subcellularLocation>
        <location evidence="1 12">Mitochondrion membrane</location>
        <topology evidence="1 12">Single-pass membrane protein</topology>
    </subcellularLocation>
</comment>